<dbReference type="SUPFAM" id="SSF53448">
    <property type="entry name" value="Nucleotide-diphospho-sugar transferases"/>
    <property type="match status" value="1"/>
</dbReference>
<proteinExistence type="predicted"/>
<dbReference type="AlphaFoldDB" id="A0A3P3R9W9"/>
<protein>
    <submittedName>
        <fullName evidence="3">DUF2304 family protein</fullName>
    </submittedName>
</protein>
<evidence type="ECO:0000259" key="2">
    <source>
        <dbReference type="Pfam" id="PF00535"/>
    </source>
</evidence>
<dbReference type="Proteomes" id="UP000282322">
    <property type="component" value="Unassembled WGS sequence"/>
</dbReference>
<keyword evidence="1" id="KW-0472">Membrane</keyword>
<name>A0A3P3R9W9_9EURY</name>
<keyword evidence="4" id="KW-1185">Reference proteome</keyword>
<feature type="transmembrane region" description="Helical" evidence="1">
    <location>
        <begin position="57"/>
        <end position="77"/>
    </location>
</feature>
<dbReference type="InterPro" id="IPR050256">
    <property type="entry name" value="Glycosyltransferase_2"/>
</dbReference>
<dbReference type="Pfam" id="PF00535">
    <property type="entry name" value="Glycos_transf_2"/>
    <property type="match status" value="1"/>
</dbReference>
<organism evidence="3 4">
    <name type="scientific">Halocatena pleomorpha</name>
    <dbReference type="NCBI Taxonomy" id="1785090"/>
    <lineage>
        <taxon>Archaea</taxon>
        <taxon>Methanobacteriati</taxon>
        <taxon>Methanobacteriota</taxon>
        <taxon>Stenosarchaea group</taxon>
        <taxon>Halobacteria</taxon>
        <taxon>Halobacteriales</taxon>
        <taxon>Natronomonadaceae</taxon>
        <taxon>Halocatena</taxon>
    </lineage>
</organism>
<evidence type="ECO:0000313" key="3">
    <source>
        <dbReference type="EMBL" id="RRJ29480.1"/>
    </source>
</evidence>
<comment type="caution">
    <text evidence="3">The sequence shown here is derived from an EMBL/GenBank/DDBJ whole genome shotgun (WGS) entry which is preliminary data.</text>
</comment>
<dbReference type="Pfam" id="PF10066">
    <property type="entry name" value="DUF2304"/>
    <property type="match status" value="1"/>
</dbReference>
<evidence type="ECO:0000256" key="1">
    <source>
        <dbReference type="SAM" id="Phobius"/>
    </source>
</evidence>
<evidence type="ECO:0000313" key="4">
    <source>
        <dbReference type="Proteomes" id="UP000282322"/>
    </source>
</evidence>
<sequence>MIPFSLYSAYLSAADPVVLGASGLDSRELTGVLLVLAVVIFLWGFERYRTTFSKTEFLVALLLSVGTLVIGVFPDVFDRLGEALKIDQRSFAISLVVNTAVVFIILYLLAQMRANQQSVADLTRTLAIEQADNDDAPNEPTVCVVIPAYNEAESIRGVVESLPDVVHDHTLTSLVVSDGSTDGTAARLESTDAMVVIHPINQGQGSALRTGFEIAGQNGADIVVTMDANGQHPVEQLDALIEPIVTGKADYVVGSRYIGADSSGNTVHRRFGIRALTTLINAMTKAGITDCTNGFRAIRTSTLSEFTLTEERFSAPELLIEARKNGLRILEIPITVTQREAGNTKKPTLGDALGLTRTIFITWIR</sequence>
<accession>A0A3P3R9W9</accession>
<dbReference type="PANTHER" id="PTHR48090">
    <property type="entry name" value="UNDECAPRENYL-PHOSPHATE 4-DEOXY-4-FORMAMIDO-L-ARABINOSE TRANSFERASE-RELATED"/>
    <property type="match status" value="1"/>
</dbReference>
<dbReference type="InterPro" id="IPR019277">
    <property type="entry name" value="DUF2304"/>
</dbReference>
<gene>
    <name evidence="3" type="ORF">EIK79_12630</name>
</gene>
<keyword evidence="1" id="KW-0812">Transmembrane</keyword>
<dbReference type="PANTHER" id="PTHR48090:SF7">
    <property type="entry name" value="RFBJ PROTEIN"/>
    <property type="match status" value="1"/>
</dbReference>
<feature type="transmembrane region" description="Helical" evidence="1">
    <location>
        <begin position="29"/>
        <end position="45"/>
    </location>
</feature>
<dbReference type="Gene3D" id="3.90.550.10">
    <property type="entry name" value="Spore Coat Polysaccharide Biosynthesis Protein SpsA, Chain A"/>
    <property type="match status" value="1"/>
</dbReference>
<dbReference type="CDD" id="cd04179">
    <property type="entry name" value="DPM_DPG-synthase_like"/>
    <property type="match status" value="1"/>
</dbReference>
<dbReference type="InterPro" id="IPR001173">
    <property type="entry name" value="Glyco_trans_2-like"/>
</dbReference>
<feature type="domain" description="Glycosyltransferase 2-like" evidence="2">
    <location>
        <begin position="143"/>
        <end position="304"/>
    </location>
</feature>
<feature type="transmembrane region" description="Helical" evidence="1">
    <location>
        <begin position="89"/>
        <end position="110"/>
    </location>
</feature>
<dbReference type="InterPro" id="IPR029044">
    <property type="entry name" value="Nucleotide-diphossugar_trans"/>
</dbReference>
<dbReference type="OrthoDB" id="11098at2157"/>
<dbReference type="RefSeq" id="WP_124955469.1">
    <property type="nucleotide sequence ID" value="NZ_RRCH01000028.1"/>
</dbReference>
<keyword evidence="1" id="KW-1133">Transmembrane helix</keyword>
<dbReference type="EMBL" id="RRCH01000028">
    <property type="protein sequence ID" value="RRJ29480.1"/>
    <property type="molecule type" value="Genomic_DNA"/>
</dbReference>
<reference evidence="3 4" key="1">
    <citation type="submission" date="2018-11" db="EMBL/GenBank/DDBJ databases">
        <title>Taxonoimc description of Halomarina strain SPP-AMP-1.</title>
        <authorList>
            <person name="Pal Y."/>
            <person name="Srinivasana K."/>
            <person name="Verma A."/>
            <person name="Kumar P."/>
        </authorList>
    </citation>
    <scope>NUCLEOTIDE SEQUENCE [LARGE SCALE GENOMIC DNA]</scope>
    <source>
        <strain evidence="3 4">SPP-AMP-1</strain>
    </source>
</reference>